<accession>A0A0B3SKQ0</accession>
<proteinExistence type="predicted"/>
<protein>
    <submittedName>
        <fullName evidence="1">Uncharacterized protein</fullName>
    </submittedName>
</protein>
<dbReference type="EMBL" id="JSUQ01000020">
    <property type="protein sequence ID" value="KHQ51129.1"/>
    <property type="molecule type" value="Genomic_DNA"/>
</dbReference>
<dbReference type="AlphaFoldDB" id="A0A0B3SKQ0"/>
<evidence type="ECO:0000313" key="1">
    <source>
        <dbReference type="EMBL" id="KHQ51129.1"/>
    </source>
</evidence>
<organism evidence="1 2">
    <name type="scientific">Mameliella alba</name>
    <dbReference type="NCBI Taxonomy" id="561184"/>
    <lineage>
        <taxon>Bacteria</taxon>
        <taxon>Pseudomonadati</taxon>
        <taxon>Pseudomonadota</taxon>
        <taxon>Alphaproteobacteria</taxon>
        <taxon>Rhodobacterales</taxon>
        <taxon>Roseobacteraceae</taxon>
        <taxon>Mameliella</taxon>
    </lineage>
</organism>
<dbReference type="Proteomes" id="UP000030960">
    <property type="component" value="Unassembled WGS sequence"/>
</dbReference>
<sequence length="54" mass="6268">MGMADDIGAMRWHEERGTLTEYMRGETTERAGSEEVYARHPVDRTTELLRRLGE</sequence>
<name>A0A0B3SKQ0_9RHOB</name>
<reference evidence="1 2" key="1">
    <citation type="submission" date="2014-10" db="EMBL/GenBank/DDBJ databases">
        <title>Genome sequence of Ponticoccus sp. strain UMTAT08 isolated from clonal culture of toxic dinoflagellate Alexandrium tamiyavanichii.</title>
        <authorList>
            <person name="Gan H.Y."/>
            <person name="Muhd D.-D."/>
            <person name="Mohd Noor M.E."/>
            <person name="Yeong Y.S."/>
            <person name="Usup G."/>
        </authorList>
    </citation>
    <scope>NUCLEOTIDE SEQUENCE [LARGE SCALE GENOMIC DNA]</scope>
    <source>
        <strain evidence="1 2">UMTAT08</strain>
    </source>
</reference>
<comment type="caution">
    <text evidence="1">The sequence shown here is derived from an EMBL/GenBank/DDBJ whole genome shotgun (WGS) entry which is preliminary data.</text>
</comment>
<evidence type="ECO:0000313" key="2">
    <source>
        <dbReference type="Proteomes" id="UP000030960"/>
    </source>
</evidence>
<keyword evidence="2" id="KW-1185">Reference proteome</keyword>
<gene>
    <name evidence="1" type="ORF">OA50_04500</name>
</gene>